<dbReference type="AlphaFoldDB" id="A0A8H4FE68"/>
<reference evidence="2" key="2">
    <citation type="submission" date="2020-03" db="EMBL/GenBank/DDBJ databases">
        <authorList>
            <person name="Fu F.-F."/>
            <person name="Chen J."/>
        </authorList>
    </citation>
    <scope>NUCLEOTIDE SEQUENCE</scope>
    <source>
        <strain evidence="2">Lc1</strain>
    </source>
</reference>
<keyword evidence="3" id="KW-1185">Reference proteome</keyword>
<accession>A0A8H4FE68</accession>
<evidence type="ECO:0000256" key="1">
    <source>
        <dbReference type="SAM" id="MobiDB-lite"/>
    </source>
</evidence>
<feature type="region of interest" description="Disordered" evidence="1">
    <location>
        <begin position="58"/>
        <end position="80"/>
    </location>
</feature>
<gene>
    <name evidence="2" type="ORF">GCG54_00015250</name>
</gene>
<evidence type="ECO:0000313" key="3">
    <source>
        <dbReference type="Proteomes" id="UP000613401"/>
    </source>
</evidence>
<proteinExistence type="predicted"/>
<dbReference type="Proteomes" id="UP000613401">
    <property type="component" value="Unassembled WGS sequence"/>
</dbReference>
<dbReference type="EMBL" id="WVTB01000094">
    <property type="protein sequence ID" value="KAF3798546.1"/>
    <property type="molecule type" value="Genomic_DNA"/>
</dbReference>
<reference evidence="2" key="1">
    <citation type="journal article" date="2020" name="Phytopathology">
        <title>Genome sequence and comparative analysis of Colletotrichum gloeosporioides isolated from Liriodendron leaves.</title>
        <authorList>
            <person name="Fu F.F."/>
            <person name="Hao Z."/>
            <person name="Wang P."/>
            <person name="Lu Y."/>
            <person name="Xue L.J."/>
            <person name="Wei G."/>
            <person name="Tian Y."/>
            <person name="Baishi H."/>
            <person name="Xu H."/>
            <person name="Shi J."/>
            <person name="Cheng T."/>
            <person name="Wang G."/>
            <person name="Yi Y."/>
            <person name="Chen J."/>
        </authorList>
    </citation>
    <scope>NUCLEOTIDE SEQUENCE</scope>
    <source>
        <strain evidence="2">Lc1</strain>
    </source>
</reference>
<comment type="caution">
    <text evidence="2">The sequence shown here is derived from an EMBL/GenBank/DDBJ whole genome shotgun (WGS) entry which is preliminary data.</text>
</comment>
<organism evidence="2 3">
    <name type="scientific">Colletotrichum gloeosporioides</name>
    <name type="common">Anthracnose fungus</name>
    <name type="synonym">Glomerella cingulata</name>
    <dbReference type="NCBI Taxonomy" id="474922"/>
    <lineage>
        <taxon>Eukaryota</taxon>
        <taxon>Fungi</taxon>
        <taxon>Dikarya</taxon>
        <taxon>Ascomycota</taxon>
        <taxon>Pezizomycotina</taxon>
        <taxon>Sordariomycetes</taxon>
        <taxon>Hypocreomycetidae</taxon>
        <taxon>Glomerellales</taxon>
        <taxon>Glomerellaceae</taxon>
        <taxon>Colletotrichum</taxon>
        <taxon>Colletotrichum gloeosporioides species complex</taxon>
    </lineage>
</organism>
<protein>
    <submittedName>
        <fullName evidence="2">Uncharacterized protein</fullName>
    </submittedName>
</protein>
<evidence type="ECO:0000313" key="2">
    <source>
        <dbReference type="EMBL" id="KAF3798546.1"/>
    </source>
</evidence>
<name>A0A8H4FE68_COLGL</name>
<dbReference type="RefSeq" id="XP_045257706.1">
    <property type="nucleotide sequence ID" value="XM_045415062.1"/>
</dbReference>
<sequence length="222" mass="24530">MIPKVFRPHVQLHDTGTDLLSFFVFSVAESLPHDVVPPADHSLDATDAAIRHPAAAHTELQPEPEYRSEPQLQSKQDASHAVPQMIQLYDVQPMQQADAPPSHQGTFRADSLLLATIAVTNEIPPIPEIPDLHCLSIARASTAHAEHDYDKATDKSRSCIAGQFGYLVEEDVSPTTPRPPQRPHGENIVELVIDRATHFPLYSDNWLFSSTSRSKDAPTPRS</sequence>
<dbReference type="GeneID" id="69022355"/>